<evidence type="ECO:0000256" key="1">
    <source>
        <dbReference type="ARBA" id="ARBA00022490"/>
    </source>
</evidence>
<dbReference type="GO" id="GO:0006633">
    <property type="term" value="P:fatty acid biosynthetic process"/>
    <property type="evidence" value="ECO:0007669"/>
    <property type="project" value="InterPro"/>
</dbReference>
<organism evidence="7 8">
    <name type="scientific">Streptomyces beijiangensis</name>
    <dbReference type="NCBI Taxonomy" id="163361"/>
    <lineage>
        <taxon>Bacteria</taxon>
        <taxon>Bacillati</taxon>
        <taxon>Actinomycetota</taxon>
        <taxon>Actinomycetes</taxon>
        <taxon>Kitasatosporales</taxon>
        <taxon>Streptomycetaceae</taxon>
        <taxon>Streptomyces</taxon>
    </lineage>
</organism>
<gene>
    <name evidence="7" type="ORF">J0695_08990</name>
</gene>
<evidence type="ECO:0000256" key="3">
    <source>
        <dbReference type="ARBA" id="ARBA00023315"/>
    </source>
</evidence>
<evidence type="ECO:0000256" key="4">
    <source>
        <dbReference type="SAM" id="MobiDB-lite"/>
    </source>
</evidence>
<name>A0A939F5N0_9ACTN</name>
<evidence type="ECO:0000259" key="5">
    <source>
        <dbReference type="Pfam" id="PF08541"/>
    </source>
</evidence>
<feature type="domain" description="Beta-ketoacyl-[acyl-carrier-protein] synthase III C-terminal" evidence="5">
    <location>
        <begin position="242"/>
        <end position="331"/>
    </location>
</feature>
<dbReference type="Pfam" id="PF08541">
    <property type="entry name" value="ACP_syn_III_C"/>
    <property type="match status" value="1"/>
</dbReference>
<dbReference type="Proteomes" id="UP000664167">
    <property type="component" value="Unassembled WGS sequence"/>
</dbReference>
<evidence type="ECO:0008006" key="9">
    <source>
        <dbReference type="Google" id="ProtNLM"/>
    </source>
</evidence>
<keyword evidence="2" id="KW-0808">Transferase</keyword>
<evidence type="ECO:0000313" key="8">
    <source>
        <dbReference type="Proteomes" id="UP000664167"/>
    </source>
</evidence>
<dbReference type="InterPro" id="IPR013751">
    <property type="entry name" value="ACP_syn_III_N"/>
</dbReference>
<dbReference type="PANTHER" id="PTHR34069">
    <property type="entry name" value="3-OXOACYL-[ACYL-CARRIER-PROTEIN] SYNTHASE 3"/>
    <property type="match status" value="1"/>
</dbReference>
<dbReference type="SUPFAM" id="SSF53901">
    <property type="entry name" value="Thiolase-like"/>
    <property type="match status" value="1"/>
</dbReference>
<keyword evidence="8" id="KW-1185">Reference proteome</keyword>
<dbReference type="AlphaFoldDB" id="A0A939F5N0"/>
<dbReference type="InterPro" id="IPR016039">
    <property type="entry name" value="Thiolase-like"/>
</dbReference>
<dbReference type="PANTHER" id="PTHR34069:SF3">
    <property type="entry name" value="ACYL-COA:ACYL-COA ALKYLTRANSFERASE"/>
    <property type="match status" value="1"/>
</dbReference>
<comment type="caution">
    <text evidence="7">The sequence shown here is derived from an EMBL/GenBank/DDBJ whole genome shotgun (WGS) entry which is preliminary data.</text>
</comment>
<evidence type="ECO:0000256" key="2">
    <source>
        <dbReference type="ARBA" id="ARBA00022679"/>
    </source>
</evidence>
<dbReference type="Pfam" id="PF08545">
    <property type="entry name" value="ACP_syn_III"/>
    <property type="match status" value="1"/>
</dbReference>
<evidence type="ECO:0000313" key="7">
    <source>
        <dbReference type="EMBL" id="MBO0511949.1"/>
    </source>
</evidence>
<protein>
    <recommendedName>
        <fullName evidence="9">3-oxoacyl-[acyl-carrier-protein] synthase-3</fullName>
    </recommendedName>
</protein>
<accession>A0A939F5N0</accession>
<dbReference type="GO" id="GO:0004315">
    <property type="term" value="F:3-oxoacyl-[acyl-carrier-protein] synthase activity"/>
    <property type="evidence" value="ECO:0007669"/>
    <property type="project" value="InterPro"/>
</dbReference>
<dbReference type="EMBL" id="JAFLRJ010000078">
    <property type="protein sequence ID" value="MBO0511949.1"/>
    <property type="molecule type" value="Genomic_DNA"/>
</dbReference>
<keyword evidence="3" id="KW-0012">Acyltransferase</keyword>
<reference evidence="7" key="1">
    <citation type="submission" date="2021-03" db="EMBL/GenBank/DDBJ databases">
        <title>Streptomyces poriferae sp. nov., a novel marine sponge-derived Actinobacteria species with anti-MRSA activity.</title>
        <authorList>
            <person name="Sandoval-Powers M."/>
            <person name="Kralova S."/>
            <person name="Nguyen G.-S."/>
            <person name="Fawwal D."/>
            <person name="Degnes K."/>
            <person name="Klinkenberg G."/>
            <person name="Sletta H."/>
            <person name="Wentzel A."/>
            <person name="Liles M.R."/>
        </authorList>
    </citation>
    <scope>NUCLEOTIDE SEQUENCE</scope>
    <source>
        <strain evidence="7">DSM 41794</strain>
    </source>
</reference>
<dbReference type="InterPro" id="IPR013747">
    <property type="entry name" value="ACP_syn_III_C"/>
</dbReference>
<feature type="domain" description="Beta-ketoacyl-[acyl-carrier-protein] synthase III N-terminal" evidence="6">
    <location>
        <begin position="114"/>
        <end position="197"/>
    </location>
</feature>
<dbReference type="Gene3D" id="3.40.47.10">
    <property type="match status" value="2"/>
</dbReference>
<sequence length="331" mass="35165">MTVHSSIVHAAVHVPAGRQSAAEAEDRFREGNPGVPMSRGVLQHMYGLLERTVAPAADQPSDLAARAARTVLEETGTDPLDVDLLLFAGILADMEEPATAHVVADKLGLRSPVFDVKNACNGVLNALEIADAFIRSGQYRRILVTTAEVSTRESRWVIDDPADVITALPSLSTGDLGSALLVEASERPGIIGSRFFANSAGWQAATLPNPYANHRTLGHLRIDSGQLVNSFGGLPEKVRGGLHDLGVKAGDLDLVCIHQPSVAFTRVACEWVGVDPDRILSTFPAHGNVATNTLPLQLATAVRTDRLRRGDLVGLFGFASGASAGFVICEW</sequence>
<dbReference type="GO" id="GO:0044550">
    <property type="term" value="P:secondary metabolite biosynthetic process"/>
    <property type="evidence" value="ECO:0007669"/>
    <property type="project" value="TreeGrafter"/>
</dbReference>
<feature type="region of interest" description="Disordered" evidence="4">
    <location>
        <begin position="14"/>
        <end position="34"/>
    </location>
</feature>
<keyword evidence="1" id="KW-0963">Cytoplasm</keyword>
<proteinExistence type="predicted"/>
<evidence type="ECO:0000259" key="6">
    <source>
        <dbReference type="Pfam" id="PF08545"/>
    </source>
</evidence>